<accession>A0A2T9Z2C4</accession>
<reference evidence="4 6" key="1">
    <citation type="journal article" date="2018" name="MBio">
        <title>Comparative Genomics Reveals the Core Gene Toolbox for the Fungus-Insect Symbiosis.</title>
        <authorList>
            <person name="Wang Y."/>
            <person name="Stata M."/>
            <person name="Wang W."/>
            <person name="Stajich J.E."/>
            <person name="White M.M."/>
            <person name="Moncalvo J.M."/>
        </authorList>
    </citation>
    <scope>NUCLEOTIDE SEQUENCE [LARGE SCALE GENOMIC DNA]</scope>
    <source>
        <strain evidence="4 6">AUS-77-4</strain>
    </source>
</reference>
<organism evidence="4 6">
    <name type="scientific">Furculomyces boomerangus</name>
    <dbReference type="NCBI Taxonomy" id="61424"/>
    <lineage>
        <taxon>Eukaryota</taxon>
        <taxon>Fungi</taxon>
        <taxon>Fungi incertae sedis</taxon>
        <taxon>Zoopagomycota</taxon>
        <taxon>Kickxellomycotina</taxon>
        <taxon>Harpellomycetes</taxon>
        <taxon>Harpellales</taxon>
        <taxon>Harpellaceae</taxon>
        <taxon>Furculomyces</taxon>
    </lineage>
</organism>
<dbReference type="EMBL" id="MBFT01000470">
    <property type="protein sequence ID" value="PVU90639.1"/>
    <property type="molecule type" value="Genomic_DNA"/>
</dbReference>
<evidence type="ECO:0000313" key="6">
    <source>
        <dbReference type="Proteomes" id="UP000245699"/>
    </source>
</evidence>
<comment type="caution">
    <text evidence="4">The sequence shown here is derived from an EMBL/GenBank/DDBJ whole genome shotgun (WGS) entry which is preliminary data.</text>
</comment>
<sequence>MLNGICETDSPPSYIEAISQSESNSNLNIRAKNQRKSKNNVFNLSVPKQRDILGNKNARLQSIFNTRQDEKLNTRNKNMDLFDSLDNLKSMVENVKSSFDLQASSYHTTSTQIDDLIKLLSNLSISKDQDSTSSSLMTPMLSNKLTKKLYQIEDNFRKLSEIEKSAHETDHNSFAFKKNSTQTDSLNLKQIHSKENIFDFPEISSPEITDINQESNERYDRVSEMVKELINSANKALNEKVTLEIDTDAVDLLEDDALFEERPKSRISQLSNNDLALNFTTPRSPSKRESYVQYKKNFLSSPKQTQTIPNNIDNRNSNHLLFLKSPTTTLRRRPSKRRNNADSRAIFNLLPNTDIVNESIEGDYEDNKNTTLLRNRRNSLLHKTKTENLSSTPIPSPETRTKSATLSLKHLPTYSDVPNTPNINSFPMSPQITNLDAYSTINNNNFDFSNYSLEKSNKTAYLPTLSKTRKTNMKRKKLGNRYLSANESDGSTTSYKNRNATQEMYLYKPLSNRKEKEVIPVTSSSESLESTPSGWNPISSFVLVYYGIVFLFGILFLNTYLCSLASEKVITKLDTKKKKSKSDSE</sequence>
<name>A0A2T9Z2C4_9FUNG</name>
<evidence type="ECO:0000313" key="3">
    <source>
        <dbReference type="EMBL" id="PVU90639.1"/>
    </source>
</evidence>
<keyword evidence="2" id="KW-1133">Transmembrane helix</keyword>
<keyword evidence="6" id="KW-1185">Reference proteome</keyword>
<gene>
    <name evidence="5" type="ORF">BB559_001003</name>
    <name evidence="4" type="ORF">BB559_001313</name>
    <name evidence="3" type="ORF">BB559_004496</name>
</gene>
<keyword evidence="2" id="KW-0472">Membrane</keyword>
<feature type="transmembrane region" description="Helical" evidence="2">
    <location>
        <begin position="543"/>
        <end position="562"/>
    </location>
</feature>
<keyword evidence="2" id="KW-0812">Transmembrane</keyword>
<evidence type="ECO:0000256" key="2">
    <source>
        <dbReference type="SAM" id="Phobius"/>
    </source>
</evidence>
<dbReference type="EMBL" id="MBFT01000069">
    <property type="protein sequence ID" value="PVU98740.1"/>
    <property type="molecule type" value="Genomic_DNA"/>
</dbReference>
<proteinExistence type="predicted"/>
<evidence type="ECO:0000256" key="1">
    <source>
        <dbReference type="SAM" id="Coils"/>
    </source>
</evidence>
<feature type="coiled-coil region" evidence="1">
    <location>
        <begin position="212"/>
        <end position="246"/>
    </location>
</feature>
<dbReference type="AlphaFoldDB" id="A0A2T9Z2C4"/>
<dbReference type="EMBL" id="MBFT01000051">
    <property type="protein sequence ID" value="PVU99106.1"/>
    <property type="molecule type" value="Genomic_DNA"/>
</dbReference>
<dbReference type="Proteomes" id="UP000245699">
    <property type="component" value="Unassembled WGS sequence"/>
</dbReference>
<evidence type="ECO:0000313" key="5">
    <source>
        <dbReference type="EMBL" id="PVU99106.1"/>
    </source>
</evidence>
<protein>
    <submittedName>
        <fullName evidence="4">Uncharacterized protein</fullName>
    </submittedName>
</protein>
<keyword evidence="1" id="KW-0175">Coiled coil</keyword>
<evidence type="ECO:0000313" key="4">
    <source>
        <dbReference type="EMBL" id="PVU98740.1"/>
    </source>
</evidence>